<dbReference type="InterPro" id="IPR035651">
    <property type="entry name" value="BipA_V"/>
</dbReference>
<proteinExistence type="predicted"/>
<dbReference type="CDD" id="cd03710">
    <property type="entry name" value="BipA_TypA_C"/>
    <property type="match status" value="1"/>
</dbReference>
<dbReference type="Pfam" id="PF00679">
    <property type="entry name" value="EFG_C"/>
    <property type="match status" value="1"/>
</dbReference>
<feature type="non-terminal residue" evidence="4">
    <location>
        <position position="1"/>
    </location>
</feature>
<dbReference type="InterPro" id="IPR035647">
    <property type="entry name" value="EFG_III/V"/>
</dbReference>
<dbReference type="GO" id="GO:0009409">
    <property type="term" value="P:response to cold"/>
    <property type="evidence" value="ECO:0007669"/>
    <property type="project" value="UniProtKB-ARBA"/>
</dbReference>
<dbReference type="AlphaFoldDB" id="A0A3B1C9M6"/>
<evidence type="ECO:0000259" key="3">
    <source>
        <dbReference type="Pfam" id="PF21018"/>
    </source>
</evidence>
<dbReference type="SUPFAM" id="SSF54980">
    <property type="entry name" value="EF-G C-terminal domain-like"/>
    <property type="match status" value="2"/>
</dbReference>
<evidence type="ECO:0000259" key="1">
    <source>
        <dbReference type="Pfam" id="PF00679"/>
    </source>
</evidence>
<dbReference type="Gene3D" id="3.30.70.240">
    <property type="match status" value="1"/>
</dbReference>
<dbReference type="GO" id="GO:0005525">
    <property type="term" value="F:GTP binding"/>
    <property type="evidence" value="ECO:0007669"/>
    <property type="project" value="InterPro"/>
</dbReference>
<dbReference type="SUPFAM" id="SSF50447">
    <property type="entry name" value="Translation proteins"/>
    <property type="match status" value="1"/>
</dbReference>
<dbReference type="FunFam" id="2.40.50.250:FF:000001">
    <property type="entry name" value="GTP-binding protein TypA"/>
    <property type="match status" value="1"/>
</dbReference>
<dbReference type="FunFam" id="3.30.70.240:FF:000002">
    <property type="entry name" value="GTP-binding protein TypA"/>
    <property type="match status" value="1"/>
</dbReference>
<dbReference type="CDD" id="cd03691">
    <property type="entry name" value="BipA_TypA_II"/>
    <property type="match status" value="1"/>
</dbReference>
<dbReference type="PANTHER" id="PTHR43512">
    <property type="entry name" value="TRANSLATION FACTOR GUF1-RELATED"/>
    <property type="match status" value="1"/>
</dbReference>
<dbReference type="GO" id="GO:0042254">
    <property type="term" value="P:ribosome biogenesis"/>
    <property type="evidence" value="ECO:0007669"/>
    <property type="project" value="UniProtKB-ARBA"/>
</dbReference>
<feature type="domain" description="Translation elongation factor EFTu-like" evidence="2">
    <location>
        <begin position="71"/>
        <end position="141"/>
    </location>
</feature>
<dbReference type="EMBL" id="UOGG01000024">
    <property type="protein sequence ID" value="VAX27216.1"/>
    <property type="molecule type" value="Genomic_DNA"/>
</dbReference>
<sequence length="460" mass="51262">ASLNATDEQLDFSIIYTSAKMGISRIEPNDPDQDMKPVLDLIVDKVDADEGDPEGAFQMLVSSIDYSDYLGRIAIGKITRGSVNMKGSYTLIKRSGDKEQFKISKLLVFEGLQQVETEIAVMGDIIGIAGMKDVDIGETITDRTNPEALPLIEIDEPTLSINFMTNTSPFCGKEGKFVTSRQLRDRLFKEIKSNVSLRVSETDFQDTFKVSGRGELHLTILIETMRREGYEFSISRPEVVMKEENGKKLEPEEFVTLDMEEAYMGTVMETMGKRKATLKNMAPMGEGSLRLEFVVPTRGLFGFTSEFLTLTKGTGIINRNFHNFIPFCGDIASRINGVLISLETGKTTGFSLFNLQERGNLLVGPGQQVYSGQIVGENNKDNDLVVNVCKEKKLTNMRASGSDVNVILTPPKNMSLEQILGFLNEDELAEITPTSIRLRKRLLDENARKRDSRSRTKATV</sequence>
<dbReference type="GO" id="GO:0005737">
    <property type="term" value="C:cytoplasm"/>
    <property type="evidence" value="ECO:0007669"/>
    <property type="project" value="UniProtKB-ARBA"/>
</dbReference>
<accession>A0A3B1C9M6</accession>
<dbReference type="Pfam" id="PF03144">
    <property type="entry name" value="GTP_EFTU_D2"/>
    <property type="match status" value="1"/>
</dbReference>
<dbReference type="InterPro" id="IPR006297">
    <property type="entry name" value="EF-4"/>
</dbReference>
<dbReference type="FunFam" id="3.30.70.870:FF:000003">
    <property type="entry name" value="GTP-binding protein TypA"/>
    <property type="match status" value="1"/>
</dbReference>
<dbReference type="InterPro" id="IPR047043">
    <property type="entry name" value="BipA_III"/>
</dbReference>
<reference evidence="4" key="1">
    <citation type="submission" date="2018-06" db="EMBL/GenBank/DDBJ databases">
        <authorList>
            <person name="Zhirakovskaya E."/>
        </authorList>
    </citation>
    <scope>NUCLEOTIDE SEQUENCE</scope>
</reference>
<dbReference type="GO" id="GO:0043022">
    <property type="term" value="F:ribosome binding"/>
    <property type="evidence" value="ECO:0007669"/>
    <property type="project" value="TreeGrafter"/>
</dbReference>
<evidence type="ECO:0000259" key="2">
    <source>
        <dbReference type="Pfam" id="PF03144"/>
    </source>
</evidence>
<dbReference type="Gene3D" id="3.30.70.870">
    <property type="entry name" value="Elongation Factor G (Translational Gtpase), domain 3"/>
    <property type="match status" value="1"/>
</dbReference>
<feature type="domain" description="Elongation factor EFG" evidence="1">
    <location>
        <begin position="248"/>
        <end position="334"/>
    </location>
</feature>
<gene>
    <name evidence="4" type="ORF">MNBD_NITROSPINAE05-1452</name>
</gene>
<dbReference type="Pfam" id="PF21018">
    <property type="entry name" value="BipA_C"/>
    <property type="match status" value="1"/>
</dbReference>
<protein>
    <submittedName>
        <fullName evidence="4">GTP-binding protein TypA/BipA</fullName>
    </submittedName>
</protein>
<dbReference type="InterPro" id="IPR048876">
    <property type="entry name" value="BipA_C"/>
</dbReference>
<evidence type="ECO:0000313" key="4">
    <source>
        <dbReference type="EMBL" id="VAX27216.1"/>
    </source>
</evidence>
<dbReference type="GO" id="GO:0045727">
    <property type="term" value="P:positive regulation of translation"/>
    <property type="evidence" value="ECO:0007669"/>
    <property type="project" value="TreeGrafter"/>
</dbReference>
<dbReference type="InterPro" id="IPR047042">
    <property type="entry name" value="BipA_II"/>
</dbReference>
<dbReference type="InterPro" id="IPR042116">
    <property type="entry name" value="TypA/BipA_C"/>
</dbReference>
<dbReference type="InterPro" id="IPR000640">
    <property type="entry name" value="EFG_V-like"/>
</dbReference>
<dbReference type="PANTHER" id="PTHR43512:SF4">
    <property type="entry name" value="TRANSLATION FACTOR GUF1 HOMOLOG, CHLOROPLASTIC"/>
    <property type="match status" value="1"/>
</dbReference>
<feature type="domain" description="TypA/BipA C-terminal" evidence="3">
    <location>
        <begin position="336"/>
        <end position="444"/>
    </location>
</feature>
<dbReference type="InterPro" id="IPR004161">
    <property type="entry name" value="EFTu-like_2"/>
</dbReference>
<dbReference type="Gene3D" id="2.40.50.250">
    <property type="entry name" value="bipa protein"/>
    <property type="match status" value="1"/>
</dbReference>
<dbReference type="GO" id="GO:0010467">
    <property type="term" value="P:gene expression"/>
    <property type="evidence" value="ECO:0007669"/>
    <property type="project" value="UniProtKB-ARBA"/>
</dbReference>
<name>A0A3B1C9M6_9ZZZZ</name>
<dbReference type="FunFam" id="2.40.30.10:FF:000016">
    <property type="entry name" value="GTP-binding protein TypA"/>
    <property type="match status" value="1"/>
</dbReference>
<dbReference type="Gene3D" id="2.40.30.10">
    <property type="entry name" value="Translation factors"/>
    <property type="match status" value="1"/>
</dbReference>
<organism evidence="4">
    <name type="scientific">hydrothermal vent metagenome</name>
    <dbReference type="NCBI Taxonomy" id="652676"/>
    <lineage>
        <taxon>unclassified sequences</taxon>
        <taxon>metagenomes</taxon>
        <taxon>ecological metagenomes</taxon>
    </lineage>
</organism>
<dbReference type="InterPro" id="IPR009000">
    <property type="entry name" value="Transl_B-barrel_sf"/>
</dbReference>
<dbReference type="CDD" id="cd16263">
    <property type="entry name" value="BipA_III"/>
    <property type="match status" value="1"/>
</dbReference>